<proteinExistence type="inferred from homology"/>
<evidence type="ECO:0000256" key="2">
    <source>
        <dbReference type="ARBA" id="ARBA00005712"/>
    </source>
</evidence>
<evidence type="ECO:0000313" key="12">
    <source>
        <dbReference type="EMBL" id="HIU56258.1"/>
    </source>
</evidence>
<evidence type="ECO:0000256" key="3">
    <source>
        <dbReference type="ARBA" id="ARBA00022448"/>
    </source>
</evidence>
<keyword evidence="8" id="KW-1003">Cell membrane</keyword>
<dbReference type="InterPro" id="IPR036771">
    <property type="entry name" value="ATPsynth_dsu/esu_N"/>
</dbReference>
<name>A0A9D1SE39_9FIRM</name>
<organism evidence="12 13">
    <name type="scientific">Candidatus Ornithomonoglobus merdipullorum</name>
    <dbReference type="NCBI Taxonomy" id="2840895"/>
    <lineage>
        <taxon>Bacteria</taxon>
        <taxon>Bacillati</taxon>
        <taxon>Bacillota</taxon>
        <taxon>Clostridia</taxon>
        <taxon>Candidatus Ornithomonoglobus</taxon>
    </lineage>
</organism>
<keyword evidence="6 8" id="KW-0139">CF(1)</keyword>
<dbReference type="GO" id="GO:0046933">
    <property type="term" value="F:proton-transporting ATP synthase activity, rotational mechanism"/>
    <property type="evidence" value="ECO:0007669"/>
    <property type="project" value="UniProtKB-UniRule"/>
</dbReference>
<evidence type="ECO:0000256" key="5">
    <source>
        <dbReference type="ARBA" id="ARBA00023136"/>
    </source>
</evidence>
<evidence type="ECO:0000256" key="6">
    <source>
        <dbReference type="ARBA" id="ARBA00023196"/>
    </source>
</evidence>
<gene>
    <name evidence="8 12" type="primary">atpC</name>
    <name evidence="12" type="ORF">IAA61_00430</name>
</gene>
<comment type="subunit">
    <text evidence="8 9">F-type ATPases have 2 components, CF(1) - the catalytic core - and CF(0) - the membrane proton channel. CF(1) has five subunits: alpha(3), beta(3), gamma(1), delta(1), epsilon(1). CF(0) has three main subunits: a, b and c.</text>
</comment>
<dbReference type="Gene3D" id="2.60.15.10">
    <property type="entry name" value="F0F1 ATP synthase delta/epsilon subunit, N-terminal"/>
    <property type="match status" value="1"/>
</dbReference>
<evidence type="ECO:0000313" key="13">
    <source>
        <dbReference type="Proteomes" id="UP000824109"/>
    </source>
</evidence>
<dbReference type="Pfam" id="PF02823">
    <property type="entry name" value="ATP-synt_DE_N"/>
    <property type="match status" value="1"/>
</dbReference>
<dbReference type="Proteomes" id="UP000824109">
    <property type="component" value="Unassembled WGS sequence"/>
</dbReference>
<dbReference type="GO" id="GO:0005524">
    <property type="term" value="F:ATP binding"/>
    <property type="evidence" value="ECO:0007669"/>
    <property type="project" value="UniProtKB-UniRule"/>
</dbReference>
<evidence type="ECO:0000256" key="8">
    <source>
        <dbReference type="HAMAP-Rule" id="MF_00530"/>
    </source>
</evidence>
<evidence type="ECO:0000256" key="7">
    <source>
        <dbReference type="ARBA" id="ARBA00023310"/>
    </source>
</evidence>
<dbReference type="Pfam" id="PF00401">
    <property type="entry name" value="ATP-synt_DE"/>
    <property type="match status" value="1"/>
</dbReference>
<dbReference type="CDD" id="cd12152">
    <property type="entry name" value="F1-ATPase_delta"/>
    <property type="match status" value="1"/>
</dbReference>
<dbReference type="GO" id="GO:0045259">
    <property type="term" value="C:proton-transporting ATP synthase complex"/>
    <property type="evidence" value="ECO:0007669"/>
    <property type="project" value="UniProtKB-KW"/>
</dbReference>
<dbReference type="InterPro" id="IPR036794">
    <property type="entry name" value="ATP_F1_dsu/esu_C_sf"/>
</dbReference>
<protein>
    <recommendedName>
        <fullName evidence="8">ATP synthase epsilon chain</fullName>
    </recommendedName>
    <alternativeName>
        <fullName evidence="8">ATP synthase F1 sector epsilon subunit</fullName>
    </alternativeName>
    <alternativeName>
        <fullName evidence="8">F-ATPase epsilon subunit</fullName>
    </alternativeName>
</protein>
<accession>A0A9D1SE39</accession>
<dbReference type="NCBIfam" id="TIGR01216">
    <property type="entry name" value="ATP_synt_epsi"/>
    <property type="match status" value="1"/>
</dbReference>
<dbReference type="HAMAP" id="MF_00530">
    <property type="entry name" value="ATP_synth_epsil_bac"/>
    <property type="match status" value="1"/>
</dbReference>
<sequence>MAKKFNLKIYATDKVVFDGECESLVLPATDGEYAILANHEDLLVALVLGETRFAVDGETKVFFTGLGFAYVENNSVVVFVDTAERPEEIDLRRAEEAKERAEEKLRQETSRQEYYHTQASLARAMSRMKEAARHRRGF</sequence>
<keyword evidence="5 8" id="KW-0472">Membrane</keyword>
<comment type="caution">
    <text evidence="12">The sequence shown here is derived from an EMBL/GenBank/DDBJ whole genome shotgun (WGS) entry which is preliminary data.</text>
</comment>
<feature type="domain" description="ATP synthase epsilon subunit C-terminal" evidence="10">
    <location>
        <begin position="87"/>
        <end position="129"/>
    </location>
</feature>
<keyword evidence="3 8" id="KW-0813">Transport</keyword>
<evidence type="ECO:0000256" key="4">
    <source>
        <dbReference type="ARBA" id="ARBA00023065"/>
    </source>
</evidence>
<dbReference type="InterPro" id="IPR020546">
    <property type="entry name" value="ATP_synth_F1_dsu/esu_N"/>
</dbReference>
<comment type="similarity">
    <text evidence="2 8 9">Belongs to the ATPase epsilon chain family.</text>
</comment>
<reference evidence="12" key="2">
    <citation type="journal article" date="2021" name="PeerJ">
        <title>Extensive microbial diversity within the chicken gut microbiome revealed by metagenomics and culture.</title>
        <authorList>
            <person name="Gilroy R."/>
            <person name="Ravi A."/>
            <person name="Getino M."/>
            <person name="Pursley I."/>
            <person name="Horton D.L."/>
            <person name="Alikhan N.F."/>
            <person name="Baker D."/>
            <person name="Gharbi K."/>
            <person name="Hall N."/>
            <person name="Watson M."/>
            <person name="Adriaenssens E.M."/>
            <person name="Foster-Nyarko E."/>
            <person name="Jarju S."/>
            <person name="Secka A."/>
            <person name="Antonio M."/>
            <person name="Oren A."/>
            <person name="Chaudhuri R.R."/>
            <person name="La Ragione R."/>
            <person name="Hildebrand F."/>
            <person name="Pallen M.J."/>
        </authorList>
    </citation>
    <scope>NUCLEOTIDE SEQUENCE</scope>
    <source>
        <strain evidence="12">USAMLcec3-3695</strain>
    </source>
</reference>
<comment type="function">
    <text evidence="8">Produces ATP from ADP in the presence of a proton gradient across the membrane.</text>
</comment>
<dbReference type="EMBL" id="DVNB01000003">
    <property type="protein sequence ID" value="HIU56258.1"/>
    <property type="molecule type" value="Genomic_DNA"/>
</dbReference>
<evidence type="ECO:0000259" key="11">
    <source>
        <dbReference type="Pfam" id="PF02823"/>
    </source>
</evidence>
<dbReference type="PANTHER" id="PTHR13822">
    <property type="entry name" value="ATP SYNTHASE DELTA/EPSILON CHAIN"/>
    <property type="match status" value="1"/>
</dbReference>
<dbReference type="GO" id="GO:0005886">
    <property type="term" value="C:plasma membrane"/>
    <property type="evidence" value="ECO:0007669"/>
    <property type="project" value="UniProtKB-SubCell"/>
</dbReference>
<dbReference type="Gene3D" id="1.20.5.440">
    <property type="entry name" value="ATP synthase delta/epsilon subunit, C-terminal domain"/>
    <property type="match status" value="1"/>
</dbReference>
<dbReference type="SUPFAM" id="SSF51344">
    <property type="entry name" value="Epsilon subunit of F1F0-ATP synthase N-terminal domain"/>
    <property type="match status" value="1"/>
</dbReference>
<dbReference type="InterPro" id="IPR001469">
    <property type="entry name" value="ATP_synth_F1_dsu/esu"/>
</dbReference>
<dbReference type="AlphaFoldDB" id="A0A9D1SE39"/>
<evidence type="ECO:0000259" key="10">
    <source>
        <dbReference type="Pfam" id="PF00401"/>
    </source>
</evidence>
<dbReference type="PANTHER" id="PTHR13822:SF10">
    <property type="entry name" value="ATP SYNTHASE EPSILON CHAIN, CHLOROPLASTIC"/>
    <property type="match status" value="1"/>
</dbReference>
<reference evidence="12" key="1">
    <citation type="submission" date="2020-10" db="EMBL/GenBank/DDBJ databases">
        <authorList>
            <person name="Gilroy R."/>
        </authorList>
    </citation>
    <scope>NUCLEOTIDE SEQUENCE</scope>
    <source>
        <strain evidence="12">USAMLcec3-3695</strain>
    </source>
</reference>
<evidence type="ECO:0000256" key="9">
    <source>
        <dbReference type="RuleBase" id="RU003656"/>
    </source>
</evidence>
<evidence type="ECO:0000256" key="1">
    <source>
        <dbReference type="ARBA" id="ARBA00004202"/>
    </source>
</evidence>
<keyword evidence="7 8" id="KW-0066">ATP synthesis</keyword>
<keyword evidence="8" id="KW-0375">Hydrogen ion transport</keyword>
<dbReference type="SUPFAM" id="SSF46604">
    <property type="entry name" value="Epsilon subunit of F1F0-ATP synthase C-terminal domain"/>
    <property type="match status" value="1"/>
</dbReference>
<dbReference type="InterPro" id="IPR020547">
    <property type="entry name" value="ATP_synth_F1_esu_C"/>
</dbReference>
<feature type="domain" description="ATP synthase F1 complex delta/epsilon subunit N-terminal" evidence="11">
    <location>
        <begin position="5"/>
        <end position="83"/>
    </location>
</feature>
<keyword evidence="4 8" id="KW-0406">Ion transport</keyword>
<comment type="subcellular location">
    <subcellularLocation>
        <location evidence="1 8">Cell membrane</location>
        <topology evidence="1 8">Peripheral membrane protein</topology>
    </subcellularLocation>
</comment>